<feature type="domain" description="Fe-S metabolism associated" evidence="2">
    <location>
        <begin position="44"/>
        <end position="166"/>
    </location>
</feature>
<dbReference type="Proteomes" id="UP000319976">
    <property type="component" value="Chromosome"/>
</dbReference>
<dbReference type="OrthoDB" id="9799320at2"/>
<dbReference type="AlphaFoldDB" id="A0A517TAD8"/>
<name>A0A517TAD8_9PLAN</name>
<accession>A0A517TAD8</accession>
<sequence>MFLTRDTVKIVLFRGFRSNLLYIATRKACSVKVLQQLTLDELYAEFDFLNDWEERCEFLIDVGLEMADLPAEDKTEQNRVHGCQSNVWMTTELTETEPARMRIHAESDAMLVNGLIAVVLAIFDDETPQEIAATDVKPIFHRLGLDQHLSTARKNGLGGMVRRIQEDAREYLK</sequence>
<dbReference type="InterPro" id="IPR003808">
    <property type="entry name" value="Fe-S_metab-assoc_dom"/>
</dbReference>
<dbReference type="Pfam" id="PF02657">
    <property type="entry name" value="SufE"/>
    <property type="match status" value="1"/>
</dbReference>
<reference evidence="3 4" key="1">
    <citation type="submission" date="2019-02" db="EMBL/GenBank/DDBJ databases">
        <title>Deep-cultivation of Planctomycetes and their phenomic and genomic characterization uncovers novel biology.</title>
        <authorList>
            <person name="Wiegand S."/>
            <person name="Jogler M."/>
            <person name="Boedeker C."/>
            <person name="Pinto D."/>
            <person name="Vollmers J."/>
            <person name="Rivas-Marin E."/>
            <person name="Kohn T."/>
            <person name="Peeters S.H."/>
            <person name="Heuer A."/>
            <person name="Rast P."/>
            <person name="Oberbeckmann S."/>
            <person name="Bunk B."/>
            <person name="Jeske O."/>
            <person name="Meyerdierks A."/>
            <person name="Storesund J.E."/>
            <person name="Kallscheuer N."/>
            <person name="Luecker S."/>
            <person name="Lage O.M."/>
            <person name="Pohl T."/>
            <person name="Merkel B.J."/>
            <person name="Hornburger P."/>
            <person name="Mueller R.-W."/>
            <person name="Bruemmer F."/>
            <person name="Labrenz M."/>
            <person name="Spormann A.M."/>
            <person name="Op den Camp H."/>
            <person name="Overmann J."/>
            <person name="Amann R."/>
            <person name="Jetten M.S.M."/>
            <person name="Mascher T."/>
            <person name="Medema M.H."/>
            <person name="Devos D.P."/>
            <person name="Kaster A.-K."/>
            <person name="Ovreas L."/>
            <person name="Rohde M."/>
            <person name="Galperin M.Y."/>
            <person name="Jogler C."/>
        </authorList>
    </citation>
    <scope>NUCLEOTIDE SEQUENCE [LARGE SCALE GENOMIC DNA]</scope>
    <source>
        <strain evidence="3 4">V22</strain>
    </source>
</reference>
<keyword evidence="4" id="KW-1185">Reference proteome</keyword>
<dbReference type="KEGG" id="chya:V22_25820"/>
<evidence type="ECO:0000259" key="2">
    <source>
        <dbReference type="Pfam" id="PF02657"/>
    </source>
</evidence>
<dbReference type="PANTHER" id="PTHR43597">
    <property type="entry name" value="SULFUR ACCEPTOR PROTEIN CSDE"/>
    <property type="match status" value="1"/>
</dbReference>
<protein>
    <submittedName>
        <fullName evidence="3">Cysteine desulfuration protein SufE</fullName>
    </submittedName>
</protein>
<comment type="similarity">
    <text evidence="1">Belongs to the SufE family.</text>
</comment>
<dbReference type="SUPFAM" id="SSF82649">
    <property type="entry name" value="SufE/NifU"/>
    <property type="match status" value="1"/>
</dbReference>
<dbReference type="PANTHER" id="PTHR43597:SF5">
    <property type="entry name" value="SUFE-LIKE PROTEIN 2, CHLOROPLASTIC"/>
    <property type="match status" value="1"/>
</dbReference>
<evidence type="ECO:0000313" key="4">
    <source>
        <dbReference type="Proteomes" id="UP000319976"/>
    </source>
</evidence>
<proteinExistence type="inferred from homology"/>
<gene>
    <name evidence="3" type="primary">sufE</name>
    <name evidence="3" type="ORF">V22_25820</name>
</gene>
<evidence type="ECO:0000256" key="1">
    <source>
        <dbReference type="ARBA" id="ARBA00010282"/>
    </source>
</evidence>
<organism evidence="3 4">
    <name type="scientific">Calycomorphotria hydatis</name>
    <dbReference type="NCBI Taxonomy" id="2528027"/>
    <lineage>
        <taxon>Bacteria</taxon>
        <taxon>Pseudomonadati</taxon>
        <taxon>Planctomycetota</taxon>
        <taxon>Planctomycetia</taxon>
        <taxon>Planctomycetales</taxon>
        <taxon>Planctomycetaceae</taxon>
        <taxon>Calycomorphotria</taxon>
    </lineage>
</organism>
<dbReference type="Gene3D" id="3.90.1010.10">
    <property type="match status" value="1"/>
</dbReference>
<evidence type="ECO:0000313" key="3">
    <source>
        <dbReference type="EMBL" id="QDT65333.1"/>
    </source>
</evidence>
<dbReference type="EMBL" id="CP036316">
    <property type="protein sequence ID" value="QDT65333.1"/>
    <property type="molecule type" value="Genomic_DNA"/>
</dbReference>